<dbReference type="InterPro" id="IPR001119">
    <property type="entry name" value="SLH_dom"/>
</dbReference>
<dbReference type="InterPro" id="IPR004843">
    <property type="entry name" value="Calcineurin-like_PHP"/>
</dbReference>
<gene>
    <name evidence="6" type="ORF">BA724_07015</name>
</gene>
<evidence type="ECO:0000256" key="3">
    <source>
        <dbReference type="ARBA" id="ARBA00022729"/>
    </source>
</evidence>
<comment type="subcellular location">
    <subcellularLocation>
        <location evidence="1">Secreted</location>
    </subcellularLocation>
</comment>
<keyword evidence="4" id="KW-0378">Hydrolase</keyword>
<feature type="signal peptide" evidence="4">
    <location>
        <begin position="1"/>
        <end position="25"/>
    </location>
</feature>
<dbReference type="GO" id="GO:0046872">
    <property type="term" value="F:metal ion binding"/>
    <property type="evidence" value="ECO:0007669"/>
    <property type="project" value="InterPro"/>
</dbReference>
<dbReference type="STRING" id="1714016.BA724_07015"/>
<dbReference type="OrthoDB" id="9801679at2"/>
<dbReference type="Gene3D" id="3.90.780.10">
    <property type="entry name" value="5'-Nucleotidase, C-terminal domain"/>
    <property type="match status" value="1"/>
</dbReference>
<dbReference type="Gene3D" id="3.60.21.10">
    <property type="match status" value="1"/>
</dbReference>
<dbReference type="InterPro" id="IPR036907">
    <property type="entry name" value="5'-Nucleotdase_C_sf"/>
</dbReference>
<dbReference type="Pfam" id="PF00149">
    <property type="entry name" value="Metallophos"/>
    <property type="match status" value="1"/>
</dbReference>
<dbReference type="FunFam" id="3.90.780.10:FF:000004">
    <property type="entry name" value="UDP-sugar hydrolase, putative"/>
    <property type="match status" value="1"/>
</dbReference>
<dbReference type="PROSITE" id="PS00785">
    <property type="entry name" value="5_NUCLEOTIDASE_1"/>
    <property type="match status" value="1"/>
</dbReference>
<sequence>MKSYSKFVTASATAALSISAGSVYAESPFEDVSKNYEEAVQFLADNDISKGMGNGLFGTYESIKRVDAAIQLARALGFDAKDTYEDAGFTDVPARGEWAVNALVEAGIASGKSSKKFGSNDLIARVEAAKWLALGYELTIDFETTKTSFADVNKNWAPYVDALQKSGMAAGKSPSRFGAGDSLFRGEWALFLHRGAQIPDGFELSIIHTNDTHAHIENVARKATVIEALREENPSSLLVDAGDVFSGTLYFNEFKGQADLEFMNLLGYDAMTFGNHEFDLGTEPLAEFIKNARFPFVSANVNASSDSHLSSLMNETVTDAPMDGKVYNGIIKEVDGEKVGIFGLTTAETKTISSPGDGVVFENYIEEAEKAVSSFEAEGVSKIVALSHIGFQDGGGDNDVTLAKEVEGIDVIVGGHSHDQLDEPYIDETGDEPTIIVQANEYNKFVGTLDVIFDEDGLVIEYAGGLIKVDEQNEDDTYVFEENEEVKNILATKYTPAIDKMKAKVVGSASAALDGERASVRTKETDLGNLITDAMLAKAKTIDAETVIALQNGGGIRASIDAGDITMEEVLTVMPFGNALAIMDLTGAEIKAALEHSVSADLDPETNTLSQNGAFLQVAGLKFTYDSSKTAGARVTSVEVKEGGTYKVLDAAKTYAVATNAFTAKGGDNYEVFKTAYEEGRVSEPGFVDWETFTEYLAANPQVDASVEGRITDTKLPQ</sequence>
<organism evidence="6 7">
    <name type="scientific">Domibacillus iocasae</name>
    <dbReference type="NCBI Taxonomy" id="1714016"/>
    <lineage>
        <taxon>Bacteria</taxon>
        <taxon>Bacillati</taxon>
        <taxon>Bacillota</taxon>
        <taxon>Bacilli</taxon>
        <taxon>Bacillales</taxon>
        <taxon>Bacillaceae</taxon>
        <taxon>Domibacillus</taxon>
    </lineage>
</organism>
<dbReference type="InterPro" id="IPR006179">
    <property type="entry name" value="5_nucleotidase/apyrase"/>
</dbReference>
<evidence type="ECO:0000256" key="1">
    <source>
        <dbReference type="ARBA" id="ARBA00004613"/>
    </source>
</evidence>
<dbReference type="InterPro" id="IPR006146">
    <property type="entry name" value="5'-Nucleotdase_CS"/>
</dbReference>
<dbReference type="PRINTS" id="PR01607">
    <property type="entry name" value="APYRASEFAMLY"/>
</dbReference>
<dbReference type="Pfam" id="PF00395">
    <property type="entry name" value="SLH"/>
    <property type="match status" value="2"/>
</dbReference>
<dbReference type="GO" id="GO:0000166">
    <property type="term" value="F:nucleotide binding"/>
    <property type="evidence" value="ECO:0007669"/>
    <property type="project" value="UniProtKB-KW"/>
</dbReference>
<dbReference type="GO" id="GO:0005576">
    <property type="term" value="C:extracellular region"/>
    <property type="evidence" value="ECO:0007669"/>
    <property type="project" value="UniProtKB-SubCell"/>
</dbReference>
<keyword evidence="2" id="KW-0964">Secreted</keyword>
<feature type="domain" description="SLH" evidence="5">
    <location>
        <begin position="23"/>
        <end position="86"/>
    </location>
</feature>
<dbReference type="GO" id="GO:0016788">
    <property type="term" value="F:hydrolase activity, acting on ester bonds"/>
    <property type="evidence" value="ECO:0007669"/>
    <property type="project" value="InterPro"/>
</dbReference>
<dbReference type="Pfam" id="PF02872">
    <property type="entry name" value="5_nucleotid_C"/>
    <property type="match status" value="1"/>
</dbReference>
<dbReference type="EMBL" id="MAMP01000021">
    <property type="protein sequence ID" value="OES45008.1"/>
    <property type="molecule type" value="Genomic_DNA"/>
</dbReference>
<evidence type="ECO:0000313" key="6">
    <source>
        <dbReference type="EMBL" id="OES45008.1"/>
    </source>
</evidence>
<keyword evidence="7" id="KW-1185">Reference proteome</keyword>
<dbReference type="GO" id="GO:0009166">
    <property type="term" value="P:nucleotide catabolic process"/>
    <property type="evidence" value="ECO:0007669"/>
    <property type="project" value="InterPro"/>
</dbReference>
<proteinExistence type="inferred from homology"/>
<keyword evidence="4" id="KW-0547">Nucleotide-binding</keyword>
<dbReference type="InterPro" id="IPR029052">
    <property type="entry name" value="Metallo-depent_PP-like"/>
</dbReference>
<dbReference type="Proteomes" id="UP000095658">
    <property type="component" value="Unassembled WGS sequence"/>
</dbReference>
<evidence type="ECO:0000256" key="2">
    <source>
        <dbReference type="ARBA" id="ARBA00022525"/>
    </source>
</evidence>
<dbReference type="SUPFAM" id="SSF56300">
    <property type="entry name" value="Metallo-dependent phosphatases"/>
    <property type="match status" value="1"/>
</dbReference>
<evidence type="ECO:0000313" key="7">
    <source>
        <dbReference type="Proteomes" id="UP000095658"/>
    </source>
</evidence>
<reference evidence="6 7" key="1">
    <citation type="submission" date="2016-06" db="EMBL/GenBank/DDBJ databases">
        <title>Domibacillus iocasae genome sequencing.</title>
        <authorList>
            <person name="Verma A."/>
            <person name="Pal Y."/>
            <person name="Ojha A.K."/>
            <person name="Krishnamurthi S."/>
        </authorList>
    </citation>
    <scope>NUCLEOTIDE SEQUENCE [LARGE SCALE GENOMIC DNA]</scope>
    <source>
        <strain evidence="6 7">DSM 29979</strain>
    </source>
</reference>
<protein>
    <recommendedName>
        <fullName evidence="5">SLH domain-containing protein</fullName>
    </recommendedName>
</protein>
<dbReference type="SUPFAM" id="SSF55816">
    <property type="entry name" value="5'-nucleotidase (syn. UDP-sugar hydrolase), C-terminal domain"/>
    <property type="match status" value="1"/>
</dbReference>
<dbReference type="InterPro" id="IPR008334">
    <property type="entry name" value="5'-Nucleotdase_C"/>
</dbReference>
<evidence type="ECO:0000259" key="5">
    <source>
        <dbReference type="PROSITE" id="PS51272"/>
    </source>
</evidence>
<keyword evidence="3 4" id="KW-0732">Signal</keyword>
<comment type="caution">
    <text evidence="6">The sequence shown here is derived from an EMBL/GenBank/DDBJ whole genome shotgun (WGS) entry which is preliminary data.</text>
</comment>
<name>A0A1E7DQQ2_9BACI</name>
<dbReference type="RefSeq" id="WP_069938630.1">
    <property type="nucleotide sequence ID" value="NZ_MAMP01000021.1"/>
</dbReference>
<dbReference type="AlphaFoldDB" id="A0A1E7DQQ2"/>
<comment type="similarity">
    <text evidence="4">Belongs to the 5'-nucleotidase family.</text>
</comment>
<accession>A0A1E7DQQ2</accession>
<dbReference type="PANTHER" id="PTHR11575:SF24">
    <property type="entry name" value="5'-NUCLEOTIDASE"/>
    <property type="match status" value="1"/>
</dbReference>
<dbReference type="PROSITE" id="PS51272">
    <property type="entry name" value="SLH"/>
    <property type="match status" value="1"/>
</dbReference>
<dbReference type="PANTHER" id="PTHR11575">
    <property type="entry name" value="5'-NUCLEOTIDASE-RELATED"/>
    <property type="match status" value="1"/>
</dbReference>
<evidence type="ECO:0000256" key="4">
    <source>
        <dbReference type="RuleBase" id="RU362119"/>
    </source>
</evidence>
<feature type="chain" id="PRO_5009028403" description="SLH domain-containing protein" evidence="4">
    <location>
        <begin position="26"/>
        <end position="718"/>
    </location>
</feature>